<evidence type="ECO:0000259" key="2">
    <source>
        <dbReference type="Pfam" id="PF20434"/>
    </source>
</evidence>
<dbReference type="HOGENOM" id="CLU_012494_5_1_12"/>
<feature type="domain" description="BD-FAE-like" evidence="2">
    <location>
        <begin position="31"/>
        <end position="225"/>
    </location>
</feature>
<dbReference type="STRING" id="906968.Trebr_2536"/>
<dbReference type="InterPro" id="IPR049492">
    <property type="entry name" value="BD-FAE-like_dom"/>
</dbReference>
<evidence type="ECO:0000256" key="1">
    <source>
        <dbReference type="ARBA" id="ARBA00022801"/>
    </source>
</evidence>
<dbReference type="GO" id="GO:0016787">
    <property type="term" value="F:hydrolase activity"/>
    <property type="evidence" value="ECO:0007669"/>
    <property type="project" value="UniProtKB-KW"/>
</dbReference>
<dbReference type="AlphaFoldDB" id="F4LNW5"/>
<dbReference type="PANTHER" id="PTHR48081">
    <property type="entry name" value="AB HYDROLASE SUPERFAMILY PROTEIN C4A8.06C"/>
    <property type="match status" value="1"/>
</dbReference>
<dbReference type="RefSeq" id="WP_013759643.1">
    <property type="nucleotide sequence ID" value="NC_015500.1"/>
</dbReference>
<keyword evidence="1" id="KW-0378">Hydrolase</keyword>
<dbReference type="Proteomes" id="UP000006546">
    <property type="component" value="Chromosome"/>
</dbReference>
<name>F4LNW5_TREBD</name>
<dbReference type="PANTHER" id="PTHR48081:SF6">
    <property type="entry name" value="PEPTIDASE S9 PROLYL OLIGOPEPTIDASE CATALYTIC DOMAIN-CONTAINING PROTEIN"/>
    <property type="match status" value="1"/>
</dbReference>
<dbReference type="Gene3D" id="3.40.50.1820">
    <property type="entry name" value="alpha/beta hydrolase"/>
    <property type="match status" value="1"/>
</dbReference>
<organism evidence="3 4">
    <name type="scientific">Treponema brennaborense (strain DSM 12168 / CIP 105900 / DD5/3)</name>
    <dbReference type="NCBI Taxonomy" id="906968"/>
    <lineage>
        <taxon>Bacteria</taxon>
        <taxon>Pseudomonadati</taxon>
        <taxon>Spirochaetota</taxon>
        <taxon>Spirochaetia</taxon>
        <taxon>Spirochaetales</taxon>
        <taxon>Treponemataceae</taxon>
        <taxon>Treponema</taxon>
    </lineage>
</organism>
<keyword evidence="4" id="KW-1185">Reference proteome</keyword>
<proteinExistence type="predicted"/>
<dbReference type="Pfam" id="PF20434">
    <property type="entry name" value="BD-FAE"/>
    <property type="match status" value="1"/>
</dbReference>
<sequence>MIHENIPLPVQYTDKGVKRGSALPYMTTYILDNYDEIDAERKRPLVVICPGGGYEHLSNREAEAVAIKMNAAGFHAVVVWYSLAPMDFPAALLDLCEAVRFVRTHAALWHVDEKRIIVGGFSAGGHLAASLGVYWNAPLIGKYLPYGADEVRPDGLLLSYPVITAGEFAHTGSIRNVLGGTAEFTAADVSLETLVTGAVPPVFMWHTDTDTCVPPENSLRFAAALRTAGVSLEYHLFRRGVHGIGLATAETSAPDGSAVQPECAVWADLFAVWLKNL</sequence>
<dbReference type="KEGG" id="tbe:Trebr_2536"/>
<accession>F4LNW5</accession>
<reference evidence="4" key="1">
    <citation type="submission" date="2011-04" db="EMBL/GenBank/DDBJ databases">
        <title>The complete genome of Treponema brennaborense DSM 12168.</title>
        <authorList>
            <person name="Lucas S."/>
            <person name="Han J."/>
            <person name="Lapidus A."/>
            <person name="Bruce D."/>
            <person name="Goodwin L."/>
            <person name="Pitluck S."/>
            <person name="Peters L."/>
            <person name="Kyrpides N."/>
            <person name="Mavromatis K."/>
            <person name="Ivanova N."/>
            <person name="Mikhailova N."/>
            <person name="Pagani I."/>
            <person name="Teshima H."/>
            <person name="Detter J.C."/>
            <person name="Tapia R."/>
            <person name="Han C."/>
            <person name="Land M."/>
            <person name="Hauser L."/>
            <person name="Markowitz V."/>
            <person name="Cheng J.-F."/>
            <person name="Hugenholtz P."/>
            <person name="Woyke T."/>
            <person name="Wu D."/>
            <person name="Gronow S."/>
            <person name="Wellnitz S."/>
            <person name="Brambilla E."/>
            <person name="Klenk H.-P."/>
            <person name="Eisen J.A."/>
        </authorList>
    </citation>
    <scope>NUCLEOTIDE SEQUENCE [LARGE SCALE GENOMIC DNA]</scope>
    <source>
        <strain evidence="4">DSM 12168 / CIP 105900 / DD5/3</strain>
    </source>
</reference>
<dbReference type="InterPro" id="IPR050300">
    <property type="entry name" value="GDXG_lipolytic_enzyme"/>
</dbReference>
<dbReference type="eggNOG" id="COG0657">
    <property type="taxonomic scope" value="Bacteria"/>
</dbReference>
<dbReference type="OrthoDB" id="9794725at2"/>
<dbReference type="SUPFAM" id="SSF53474">
    <property type="entry name" value="alpha/beta-Hydrolases"/>
    <property type="match status" value="1"/>
</dbReference>
<dbReference type="InterPro" id="IPR029058">
    <property type="entry name" value="AB_hydrolase_fold"/>
</dbReference>
<protein>
    <submittedName>
        <fullName evidence="3">Acetyl esterase</fullName>
    </submittedName>
</protein>
<evidence type="ECO:0000313" key="4">
    <source>
        <dbReference type="Proteomes" id="UP000006546"/>
    </source>
</evidence>
<evidence type="ECO:0000313" key="3">
    <source>
        <dbReference type="EMBL" id="AEE17942.1"/>
    </source>
</evidence>
<gene>
    <name evidence="3" type="ordered locus">Trebr_2536</name>
</gene>
<dbReference type="EMBL" id="CP002696">
    <property type="protein sequence ID" value="AEE17942.1"/>
    <property type="molecule type" value="Genomic_DNA"/>
</dbReference>